<gene>
    <name evidence="1" type="ORF">TSAR_007457</name>
</gene>
<keyword evidence="2" id="KW-1185">Reference proteome</keyword>
<organism evidence="1 2">
    <name type="scientific">Trichomalopsis sarcophagae</name>
    <dbReference type="NCBI Taxonomy" id="543379"/>
    <lineage>
        <taxon>Eukaryota</taxon>
        <taxon>Metazoa</taxon>
        <taxon>Ecdysozoa</taxon>
        <taxon>Arthropoda</taxon>
        <taxon>Hexapoda</taxon>
        <taxon>Insecta</taxon>
        <taxon>Pterygota</taxon>
        <taxon>Neoptera</taxon>
        <taxon>Endopterygota</taxon>
        <taxon>Hymenoptera</taxon>
        <taxon>Apocrita</taxon>
        <taxon>Proctotrupomorpha</taxon>
        <taxon>Chalcidoidea</taxon>
        <taxon>Pteromalidae</taxon>
        <taxon>Pteromalinae</taxon>
        <taxon>Trichomalopsis</taxon>
    </lineage>
</organism>
<feature type="non-terminal residue" evidence="1">
    <location>
        <position position="1"/>
    </location>
</feature>
<dbReference type="Proteomes" id="UP000215335">
    <property type="component" value="Unassembled WGS sequence"/>
</dbReference>
<protein>
    <submittedName>
        <fullName evidence="1">Uncharacterized protein</fullName>
    </submittedName>
</protein>
<proteinExistence type="predicted"/>
<comment type="caution">
    <text evidence="1">The sequence shown here is derived from an EMBL/GenBank/DDBJ whole genome shotgun (WGS) entry which is preliminary data.</text>
</comment>
<dbReference type="EMBL" id="NNAY01002199">
    <property type="protein sequence ID" value="OXU21824.1"/>
    <property type="molecule type" value="Genomic_DNA"/>
</dbReference>
<accession>A0A232EU16</accession>
<evidence type="ECO:0000313" key="1">
    <source>
        <dbReference type="EMBL" id="OXU21824.1"/>
    </source>
</evidence>
<name>A0A232EU16_9HYME</name>
<dbReference type="AlphaFoldDB" id="A0A232EU16"/>
<reference evidence="1 2" key="1">
    <citation type="journal article" date="2017" name="Curr. Biol.">
        <title>The Evolution of Venom by Co-option of Single-Copy Genes.</title>
        <authorList>
            <person name="Martinson E.O."/>
            <person name="Mrinalini"/>
            <person name="Kelkar Y.D."/>
            <person name="Chang C.H."/>
            <person name="Werren J.H."/>
        </authorList>
    </citation>
    <scope>NUCLEOTIDE SEQUENCE [LARGE SCALE GENOMIC DNA]</scope>
    <source>
        <strain evidence="1 2">Alberta</strain>
        <tissue evidence="1">Whole body</tissue>
    </source>
</reference>
<sequence>RDVVGVGSRCGLRVQLRDCALLFITVQPLLDDQGGGLPAPVRSRLAGSLGASQKESKCNGDGMADVWGSLTHFHDRADCYNRLVQGNSFGNAVGIFWVDLEGDKIACESMNEERAAASSSEEINPSVVDF</sequence>
<evidence type="ECO:0000313" key="2">
    <source>
        <dbReference type="Proteomes" id="UP000215335"/>
    </source>
</evidence>